<gene>
    <name evidence="2" type="ORF">PPENT_87.1.T1120129</name>
</gene>
<dbReference type="GO" id="GO:0005524">
    <property type="term" value="F:ATP binding"/>
    <property type="evidence" value="ECO:0007669"/>
    <property type="project" value="InterPro"/>
</dbReference>
<dbReference type="Proteomes" id="UP000689195">
    <property type="component" value="Unassembled WGS sequence"/>
</dbReference>
<dbReference type="SMART" id="SM00220">
    <property type="entry name" value="S_TKc"/>
    <property type="match status" value="1"/>
</dbReference>
<dbReference type="EMBL" id="CAJJDO010000112">
    <property type="protein sequence ID" value="CAD8196440.1"/>
    <property type="molecule type" value="Genomic_DNA"/>
</dbReference>
<proteinExistence type="predicted"/>
<dbReference type="GO" id="GO:0044773">
    <property type="term" value="P:mitotic DNA damage checkpoint signaling"/>
    <property type="evidence" value="ECO:0007669"/>
    <property type="project" value="TreeGrafter"/>
</dbReference>
<dbReference type="OrthoDB" id="4062651at2759"/>
<name>A0A8S1X633_9CILI</name>
<dbReference type="InterPro" id="IPR000719">
    <property type="entry name" value="Prot_kinase_dom"/>
</dbReference>
<dbReference type="PROSITE" id="PS50011">
    <property type="entry name" value="PROTEIN_KINASE_DOM"/>
    <property type="match status" value="1"/>
</dbReference>
<dbReference type="PROSITE" id="PS00108">
    <property type="entry name" value="PROTEIN_KINASE_ST"/>
    <property type="match status" value="1"/>
</dbReference>
<evidence type="ECO:0000259" key="1">
    <source>
        <dbReference type="PROSITE" id="PS50011"/>
    </source>
</evidence>
<evidence type="ECO:0000313" key="3">
    <source>
        <dbReference type="Proteomes" id="UP000689195"/>
    </source>
</evidence>
<accession>A0A8S1X633</accession>
<dbReference type="Pfam" id="PF00069">
    <property type="entry name" value="Pkinase"/>
    <property type="match status" value="1"/>
</dbReference>
<protein>
    <recommendedName>
        <fullName evidence="1">Protein kinase domain-containing protein</fullName>
    </recommendedName>
</protein>
<keyword evidence="3" id="KW-1185">Reference proteome</keyword>
<dbReference type="InterPro" id="IPR008271">
    <property type="entry name" value="Ser/Thr_kinase_AS"/>
</dbReference>
<dbReference type="AlphaFoldDB" id="A0A8S1X633"/>
<dbReference type="GO" id="GO:0005634">
    <property type="term" value="C:nucleus"/>
    <property type="evidence" value="ECO:0007669"/>
    <property type="project" value="TreeGrafter"/>
</dbReference>
<feature type="domain" description="Protein kinase" evidence="1">
    <location>
        <begin position="96"/>
        <end position="354"/>
    </location>
</feature>
<reference evidence="2" key="1">
    <citation type="submission" date="2021-01" db="EMBL/GenBank/DDBJ databases">
        <authorList>
            <consortium name="Genoscope - CEA"/>
            <person name="William W."/>
        </authorList>
    </citation>
    <scope>NUCLEOTIDE SEQUENCE</scope>
</reference>
<evidence type="ECO:0000313" key="2">
    <source>
        <dbReference type="EMBL" id="CAD8196440.1"/>
    </source>
</evidence>
<sequence length="370" mass="44036">MICTKKNLVFHDQFQVQLLSDCIKLQNTKKMVQYTLRLHENSLIDWKISKNQKKINGFSILINDKWEYFEMEQTHLELFKQFLNAKISYQNIHNLYKMISFCGRGTYGYVFKYQNRINGEFVACKSLKIGSTNTHQVFMKEVKTLQTLKHPSIVKMKEFYVETQHFYIVMEFMEGKSLRELLREKTFNDKEIIIILKQILNCINYIHKEGYVYRDLKQENVLFAEYGNLNTLKLIDFGLATQLNELRNQVHRICGTPGYLAPEVLNFERPLDYKIDMFSLGVILWEMIHNQRFFEGSDLDAQEILNSKYKFSIDFTKNIENKVLKYLVEKMIHHNPEYRITATDALNYLDQNYMNSCENLKENDNNISTD</sequence>
<comment type="caution">
    <text evidence="2">The sequence shown here is derived from an EMBL/GenBank/DDBJ whole genome shotgun (WGS) entry which is preliminary data.</text>
</comment>
<dbReference type="PANTHER" id="PTHR44167:SF18">
    <property type="entry name" value="PROTEIN KINASE DOMAIN-CONTAINING PROTEIN"/>
    <property type="match status" value="1"/>
</dbReference>
<dbReference type="PANTHER" id="PTHR44167">
    <property type="entry name" value="OVARIAN-SPECIFIC SERINE/THREONINE-PROTEIN KINASE LOK-RELATED"/>
    <property type="match status" value="1"/>
</dbReference>
<dbReference type="GO" id="GO:0005737">
    <property type="term" value="C:cytoplasm"/>
    <property type="evidence" value="ECO:0007669"/>
    <property type="project" value="TreeGrafter"/>
</dbReference>
<organism evidence="2 3">
    <name type="scientific">Paramecium pentaurelia</name>
    <dbReference type="NCBI Taxonomy" id="43138"/>
    <lineage>
        <taxon>Eukaryota</taxon>
        <taxon>Sar</taxon>
        <taxon>Alveolata</taxon>
        <taxon>Ciliophora</taxon>
        <taxon>Intramacronucleata</taxon>
        <taxon>Oligohymenophorea</taxon>
        <taxon>Peniculida</taxon>
        <taxon>Parameciidae</taxon>
        <taxon>Paramecium</taxon>
    </lineage>
</organism>
<dbReference type="GO" id="GO:0004674">
    <property type="term" value="F:protein serine/threonine kinase activity"/>
    <property type="evidence" value="ECO:0007669"/>
    <property type="project" value="TreeGrafter"/>
</dbReference>